<evidence type="ECO:0000313" key="3">
    <source>
        <dbReference type="WBParaSite" id="BTMF_0001584401-mRNA-1"/>
    </source>
</evidence>
<dbReference type="Proteomes" id="UP000280834">
    <property type="component" value="Unassembled WGS sequence"/>
</dbReference>
<evidence type="ECO:0000313" key="1">
    <source>
        <dbReference type="EMBL" id="VDO46979.1"/>
    </source>
</evidence>
<reference evidence="3" key="1">
    <citation type="submission" date="2017-02" db="UniProtKB">
        <authorList>
            <consortium name="WormBaseParasite"/>
        </authorList>
    </citation>
    <scope>IDENTIFICATION</scope>
</reference>
<accession>A0A0R3R746</accession>
<dbReference type="AlphaFoldDB" id="A0A0R3R746"/>
<dbReference type="WBParaSite" id="BTMF_0001584401-mRNA-1">
    <property type="protein sequence ID" value="BTMF_0001584401-mRNA-1"/>
    <property type="gene ID" value="BTMF_0001584401"/>
</dbReference>
<protein>
    <submittedName>
        <fullName evidence="1 3">Uncharacterized protein</fullName>
    </submittedName>
</protein>
<sequence>MQLLIKLSHLDCLVLGCKLVIALLCLKIAKTDRIIHITLLFYSDEIFIIKLFQ</sequence>
<keyword evidence="2" id="KW-1185">Reference proteome</keyword>
<organism evidence="3">
    <name type="scientific">Brugia timori</name>
    <dbReference type="NCBI Taxonomy" id="42155"/>
    <lineage>
        <taxon>Eukaryota</taxon>
        <taxon>Metazoa</taxon>
        <taxon>Ecdysozoa</taxon>
        <taxon>Nematoda</taxon>
        <taxon>Chromadorea</taxon>
        <taxon>Rhabditida</taxon>
        <taxon>Spirurina</taxon>
        <taxon>Spiruromorpha</taxon>
        <taxon>Filarioidea</taxon>
        <taxon>Onchocercidae</taxon>
        <taxon>Brugia</taxon>
    </lineage>
</organism>
<dbReference type="EMBL" id="UZAG01020518">
    <property type="protein sequence ID" value="VDO46979.1"/>
    <property type="molecule type" value="Genomic_DNA"/>
</dbReference>
<gene>
    <name evidence="1" type="ORF">BTMF_LOCUS13833</name>
</gene>
<proteinExistence type="predicted"/>
<name>A0A0R3R746_9BILA</name>
<evidence type="ECO:0000313" key="2">
    <source>
        <dbReference type="Proteomes" id="UP000280834"/>
    </source>
</evidence>
<reference evidence="1 2" key="2">
    <citation type="submission" date="2018-11" db="EMBL/GenBank/DDBJ databases">
        <authorList>
            <consortium name="Pathogen Informatics"/>
        </authorList>
    </citation>
    <scope>NUCLEOTIDE SEQUENCE [LARGE SCALE GENOMIC DNA]</scope>
</reference>